<evidence type="ECO:0000259" key="9">
    <source>
        <dbReference type="PROSITE" id="PS50928"/>
    </source>
</evidence>
<feature type="transmembrane region" description="Helical" evidence="7">
    <location>
        <begin position="231"/>
        <end position="248"/>
    </location>
</feature>
<proteinExistence type="inferred from homology"/>
<evidence type="ECO:0000256" key="1">
    <source>
        <dbReference type="ARBA" id="ARBA00004651"/>
    </source>
</evidence>
<feature type="transmembrane region" description="Helical" evidence="7">
    <location>
        <begin position="91"/>
        <end position="111"/>
    </location>
</feature>
<organism evidence="10 11">
    <name type="scientific">Kribbella alba</name>
    <dbReference type="NCBI Taxonomy" id="190197"/>
    <lineage>
        <taxon>Bacteria</taxon>
        <taxon>Bacillati</taxon>
        <taxon>Actinomycetota</taxon>
        <taxon>Actinomycetes</taxon>
        <taxon>Propionibacteriales</taxon>
        <taxon>Kribbellaceae</taxon>
        <taxon>Kribbella</taxon>
    </lineage>
</organism>
<evidence type="ECO:0000256" key="5">
    <source>
        <dbReference type="ARBA" id="ARBA00022989"/>
    </source>
</evidence>
<evidence type="ECO:0000256" key="3">
    <source>
        <dbReference type="ARBA" id="ARBA00022475"/>
    </source>
</evidence>
<keyword evidence="3" id="KW-1003">Cell membrane</keyword>
<protein>
    <submittedName>
        <fullName evidence="10">Sugar ABC transporter permease</fullName>
    </submittedName>
</protein>
<name>A0ABN2F713_9ACTN</name>
<dbReference type="InterPro" id="IPR000515">
    <property type="entry name" value="MetI-like"/>
</dbReference>
<dbReference type="Pfam" id="PF00528">
    <property type="entry name" value="BPD_transp_1"/>
    <property type="match status" value="1"/>
</dbReference>
<keyword evidence="2 7" id="KW-0813">Transport</keyword>
<keyword evidence="6 7" id="KW-0472">Membrane</keyword>
<dbReference type="Proteomes" id="UP001501319">
    <property type="component" value="Unassembled WGS sequence"/>
</dbReference>
<feature type="transmembrane region" description="Helical" evidence="7">
    <location>
        <begin position="123"/>
        <end position="146"/>
    </location>
</feature>
<comment type="similarity">
    <text evidence="7">Belongs to the binding-protein-dependent transport system permease family.</text>
</comment>
<feature type="region of interest" description="Disordered" evidence="8">
    <location>
        <begin position="1"/>
        <end position="23"/>
    </location>
</feature>
<feature type="transmembrane region" description="Helical" evidence="7">
    <location>
        <begin position="173"/>
        <end position="198"/>
    </location>
</feature>
<comment type="subcellular location">
    <subcellularLocation>
        <location evidence="1 7">Cell membrane</location>
        <topology evidence="1 7">Multi-pass membrane protein</topology>
    </subcellularLocation>
</comment>
<dbReference type="PANTHER" id="PTHR43227:SF8">
    <property type="entry name" value="DIACETYLCHITOBIOSE UPTAKE SYSTEM PERMEASE PROTEIN DASB"/>
    <property type="match status" value="1"/>
</dbReference>
<comment type="caution">
    <text evidence="10">The sequence shown here is derived from an EMBL/GenBank/DDBJ whole genome shotgun (WGS) entry which is preliminary data.</text>
</comment>
<dbReference type="EMBL" id="BAAANE010000004">
    <property type="protein sequence ID" value="GAA1633602.1"/>
    <property type="molecule type" value="Genomic_DNA"/>
</dbReference>
<feature type="transmembrane region" description="Helical" evidence="7">
    <location>
        <begin position="283"/>
        <end position="305"/>
    </location>
</feature>
<feature type="domain" description="ABC transmembrane type-1" evidence="9">
    <location>
        <begin position="88"/>
        <end position="302"/>
    </location>
</feature>
<sequence length="312" mass="33901">MSQATSLEPSRTTSLSRPGRRPKLANTGNSGYLFVAPFMVVFLGMLVVPLAYAAYLSLFRDRLIGGTVFAGLDNYTRALGDDRLLEGVGRVARFFAFQVPIMLLISLLAALAIDSGLLRMAKVFRLGIFLPYAVPSVVAALMWGYLYGPDFGPFAQLADKVGAAVPPFLSDSWMLGSMANIVTWEFTGYNMIILYAALRAIPGELYEAAAVDGAGAWRTAWSIKIPAIRPALMLCLIFSVIGSFQLFAEPNLLQRLAPNVIDSAYTPNLYAYTLAFTGQEVNYAAAVSFLLGLVIIVASYTVLFVTSRRSRS</sequence>
<dbReference type="PANTHER" id="PTHR43227">
    <property type="entry name" value="BLL4140 PROTEIN"/>
    <property type="match status" value="1"/>
</dbReference>
<dbReference type="Gene3D" id="1.10.3720.10">
    <property type="entry name" value="MetI-like"/>
    <property type="match status" value="1"/>
</dbReference>
<evidence type="ECO:0000256" key="2">
    <source>
        <dbReference type="ARBA" id="ARBA00022448"/>
    </source>
</evidence>
<keyword evidence="5 7" id="KW-1133">Transmembrane helix</keyword>
<accession>A0ABN2F713</accession>
<feature type="transmembrane region" description="Helical" evidence="7">
    <location>
        <begin position="31"/>
        <end position="55"/>
    </location>
</feature>
<evidence type="ECO:0000256" key="7">
    <source>
        <dbReference type="RuleBase" id="RU363032"/>
    </source>
</evidence>
<evidence type="ECO:0000256" key="4">
    <source>
        <dbReference type="ARBA" id="ARBA00022692"/>
    </source>
</evidence>
<gene>
    <name evidence="10" type="ORF">GCM10009744_22670</name>
</gene>
<dbReference type="CDD" id="cd06261">
    <property type="entry name" value="TM_PBP2"/>
    <property type="match status" value="1"/>
</dbReference>
<evidence type="ECO:0000313" key="10">
    <source>
        <dbReference type="EMBL" id="GAA1633602.1"/>
    </source>
</evidence>
<evidence type="ECO:0000313" key="11">
    <source>
        <dbReference type="Proteomes" id="UP001501319"/>
    </source>
</evidence>
<evidence type="ECO:0000256" key="8">
    <source>
        <dbReference type="SAM" id="MobiDB-lite"/>
    </source>
</evidence>
<dbReference type="InterPro" id="IPR050809">
    <property type="entry name" value="UgpAE/MalFG_permease"/>
</dbReference>
<dbReference type="InterPro" id="IPR035906">
    <property type="entry name" value="MetI-like_sf"/>
</dbReference>
<reference evidence="10 11" key="1">
    <citation type="journal article" date="2019" name="Int. J. Syst. Evol. Microbiol.">
        <title>The Global Catalogue of Microorganisms (GCM) 10K type strain sequencing project: providing services to taxonomists for standard genome sequencing and annotation.</title>
        <authorList>
            <consortium name="The Broad Institute Genomics Platform"/>
            <consortium name="The Broad Institute Genome Sequencing Center for Infectious Disease"/>
            <person name="Wu L."/>
            <person name="Ma J."/>
        </authorList>
    </citation>
    <scope>NUCLEOTIDE SEQUENCE [LARGE SCALE GENOMIC DNA]</scope>
    <source>
        <strain evidence="10 11">JCM 14306</strain>
    </source>
</reference>
<keyword evidence="11" id="KW-1185">Reference proteome</keyword>
<dbReference type="PROSITE" id="PS50928">
    <property type="entry name" value="ABC_TM1"/>
    <property type="match status" value="1"/>
</dbReference>
<dbReference type="SUPFAM" id="SSF161098">
    <property type="entry name" value="MetI-like"/>
    <property type="match status" value="1"/>
</dbReference>
<evidence type="ECO:0000256" key="6">
    <source>
        <dbReference type="ARBA" id="ARBA00023136"/>
    </source>
</evidence>
<feature type="compositionally biased region" description="Polar residues" evidence="8">
    <location>
        <begin position="1"/>
        <end position="16"/>
    </location>
</feature>
<keyword evidence="4 7" id="KW-0812">Transmembrane</keyword>
<dbReference type="RefSeq" id="WP_344111016.1">
    <property type="nucleotide sequence ID" value="NZ_BAAANE010000004.1"/>
</dbReference>